<comment type="caution">
    <text evidence="1">The sequence shown here is derived from an EMBL/GenBank/DDBJ whole genome shotgun (WGS) entry which is preliminary data.</text>
</comment>
<organism evidence="1 2">
    <name type="scientific">Brachyspira hampsonii</name>
    <dbReference type="NCBI Taxonomy" id="1287055"/>
    <lineage>
        <taxon>Bacteria</taxon>
        <taxon>Pseudomonadati</taxon>
        <taxon>Spirochaetota</taxon>
        <taxon>Spirochaetia</taxon>
        <taxon>Brachyspirales</taxon>
        <taxon>Brachyspiraceae</taxon>
        <taxon>Brachyspira</taxon>
    </lineage>
</organism>
<dbReference type="RefSeq" id="WP_069725366.1">
    <property type="nucleotide sequence ID" value="NZ_MDCO01000001.1"/>
</dbReference>
<sequence>MTTERQEVKSEYLIAAYGDAMLDRGFTSIPNTLIYYRKRLGLTASEFEFIIAVMSLSWKKEKEIRDKEINPTGTHYSRQRQSLYAKGYLTFTTRYIYKDNRFCGTGTVYNFAGLKKAIEMLVEEDRAIRNMDAPVEQKYDEPSLFNEDVNTEPLQPRKLIKKEKTEEEKKEADDFKKFWDKYFNVHEEVLGFKLDFRKNTKYKEYLLEHYRKRTTDNIDDALIIAKEYFLRLAENKRDSIKFQNLVGLALKGNLQKAEDKKIDDAKKYFFEENKTDKENKKYSIPRGLDKLNALLNELEKGGNINEAYAKIANCG</sequence>
<dbReference type="AlphaFoldDB" id="A0A1E5NIA1"/>
<dbReference type="EMBL" id="MDCO01000001">
    <property type="protein sequence ID" value="OEJ15891.1"/>
    <property type="molecule type" value="Genomic_DNA"/>
</dbReference>
<dbReference type="Gene3D" id="1.10.10.10">
    <property type="entry name" value="Winged helix-like DNA-binding domain superfamily/Winged helix DNA-binding domain"/>
    <property type="match status" value="1"/>
</dbReference>
<protein>
    <submittedName>
        <fullName evidence="1">Uncharacterized protein</fullName>
    </submittedName>
</protein>
<reference evidence="1 2" key="1">
    <citation type="submission" date="2016-08" db="EMBL/GenBank/DDBJ databases">
        <title>Characterization and recognition of Brachyspira hampsonii sp. nov., a novel intestinal spirochete that is pathogenic to pigs.</title>
        <authorList>
            <person name="Mirajkar N."/>
            <person name="La T."/>
            <person name="Phillips N."/>
            <person name="Hampson D."/>
            <person name="Gebhart C."/>
        </authorList>
    </citation>
    <scope>NUCLEOTIDE SEQUENCE [LARGE SCALE GENOMIC DNA]</scope>
    <source>
        <strain evidence="1 2">P280/1</strain>
    </source>
</reference>
<name>A0A1E5NIA1_9SPIR</name>
<proteinExistence type="predicted"/>
<gene>
    <name evidence="1" type="ORF">BFL38_10555</name>
</gene>
<evidence type="ECO:0000313" key="2">
    <source>
        <dbReference type="Proteomes" id="UP000095247"/>
    </source>
</evidence>
<dbReference type="Proteomes" id="UP000095247">
    <property type="component" value="Unassembled WGS sequence"/>
</dbReference>
<accession>A0A1E5NIA1</accession>
<evidence type="ECO:0000313" key="1">
    <source>
        <dbReference type="EMBL" id="OEJ15891.1"/>
    </source>
</evidence>
<dbReference type="InterPro" id="IPR036388">
    <property type="entry name" value="WH-like_DNA-bd_sf"/>
</dbReference>